<evidence type="ECO:0000256" key="3">
    <source>
        <dbReference type="PROSITE-ProRule" id="PRU00339"/>
    </source>
</evidence>
<keyword evidence="5" id="KW-1185">Reference proteome</keyword>
<dbReference type="GO" id="GO:0006401">
    <property type="term" value="P:RNA catabolic process"/>
    <property type="evidence" value="ECO:0007669"/>
    <property type="project" value="InterPro"/>
</dbReference>
<dbReference type="PANTHER" id="PTHR15704">
    <property type="entry name" value="SUPERKILLER 3 PROTEIN-RELATED"/>
    <property type="match status" value="1"/>
</dbReference>
<evidence type="ECO:0000313" key="6">
    <source>
        <dbReference type="RefSeq" id="XP_018320873.1"/>
    </source>
</evidence>
<name>A0A1W4WL79_AGRPL</name>
<dbReference type="SUPFAM" id="SSF48452">
    <property type="entry name" value="TPR-like"/>
    <property type="match status" value="2"/>
</dbReference>
<dbReference type="Pfam" id="PF13181">
    <property type="entry name" value="TPR_8"/>
    <property type="match status" value="2"/>
</dbReference>
<evidence type="ECO:0000256" key="2">
    <source>
        <dbReference type="ARBA" id="ARBA00022803"/>
    </source>
</evidence>
<evidence type="ECO:0000256" key="1">
    <source>
        <dbReference type="ARBA" id="ARBA00022737"/>
    </source>
</evidence>
<keyword evidence="4" id="KW-0175">Coiled coil</keyword>
<dbReference type="PANTHER" id="PTHR15704:SF7">
    <property type="entry name" value="SUPERKILLER COMPLEX PROTEIN 3"/>
    <property type="match status" value="1"/>
</dbReference>
<dbReference type="RefSeq" id="XP_018320873.1">
    <property type="nucleotide sequence ID" value="XM_018465371.1"/>
</dbReference>
<feature type="repeat" description="TPR" evidence="3">
    <location>
        <begin position="849"/>
        <end position="882"/>
    </location>
</feature>
<proteinExistence type="predicted"/>
<evidence type="ECO:0000313" key="5">
    <source>
        <dbReference type="Proteomes" id="UP000192223"/>
    </source>
</evidence>
<dbReference type="Pfam" id="PF13432">
    <property type="entry name" value="TPR_16"/>
    <property type="match status" value="3"/>
</dbReference>
<reference evidence="6" key="1">
    <citation type="submission" date="2025-08" db="UniProtKB">
        <authorList>
            <consortium name="RefSeq"/>
        </authorList>
    </citation>
    <scope>IDENTIFICATION</scope>
    <source>
        <tissue evidence="6">Entire body</tissue>
    </source>
</reference>
<dbReference type="FunCoup" id="A0A1W4WL79">
    <property type="interactions" value="901"/>
</dbReference>
<dbReference type="SMART" id="SM00028">
    <property type="entry name" value="TPR"/>
    <property type="match status" value="16"/>
</dbReference>
<evidence type="ECO:0000256" key="4">
    <source>
        <dbReference type="SAM" id="Coils"/>
    </source>
</evidence>
<dbReference type="PROSITE" id="PS50005">
    <property type="entry name" value="TPR"/>
    <property type="match status" value="5"/>
</dbReference>
<dbReference type="Gene3D" id="1.25.40.10">
    <property type="entry name" value="Tetratricopeptide repeat domain"/>
    <property type="match status" value="6"/>
</dbReference>
<dbReference type="InterPro" id="IPR039226">
    <property type="entry name" value="Ski3/TTC37"/>
</dbReference>
<gene>
    <name evidence="6" type="primary">LOC108733995</name>
</gene>
<sequence>MASNNIKSLLKDAREALKNKDYQTSLKLCKTILKQDKENYMGLVFLGISLQEVGPTDQAKKAFLKAINVNSENVLAWNGLLNYYDQFENEIDTAHLIEVYLKILDLETNDKKLKEIYEKIEAIKFIPENLFPSVVNHMYKAAKSLKERNCISEGPWSAIVAVIWNKKDKTELSEEIWQMLEEALSELVHTSKWMSSDNYSKYLKVLHERKKYVLLLEECQRMHSIFEESTIPLEWVCKLYNQLEVEKDNLSAVFEPTAKEYYEILEKINPKSATVLFTNSLIHYKNGNILLARDVLKEVTSLHPKFLHGWMLLTSCYLKLKNFEEALKSSEHTQKLLKETNNTSTFLCNTVLDLELQILSMHSMQECWEKCIEKCKEIANGDKNRKLCMARSYMNLGKLIEAKTILNEINGDENDVSVSVLKANLLEKEGKTEDAIKLLTKLSENNNDSDVWFEVGLLHWKIHDYDKSAIPFLKAAKLNPNNYSIFLYLGHYYQKYNNIEKAKKCFEKAFKINSNCIEAALELGEIYRKLEDWDANLTLLRELAGGSVNEWNNWAWVQLGVSYLEKQDFNCAIDTWRYLVRCKPLNSHFWEGLADSYLARGSYTSALKCYQKAAEITPNALYPLLQIATVKRILGQYAEARADFEALLSTNQKYVPALKGLAETCLNQAKLYNKNQLLGLTRDCCQCALENLLTAIKERNNFSCLWKLAADGCYLVAQLPEKYCCLLIPASLVDESDDGGSKIMEMDDLFLMATRYYSKSILLSKSNILIWHDLASCYLSYAKSVTDPRKAKTLYDKALMAAQYCTKENPSHWEHWNLLGNIAISKDPSDYALAQHAFIKAITVEHNSAEAWTNLGSLYLKLDEFKLANAAFARAQRADPTYVNSWVGQAIIAETMGAEEAMDLFRHSTQLGMQMQGALGYGQWVCQTLIDSPPHTFIYAIHKMHAVPVACDALTWYIERNPYDSCAWNMLGILRERLGMKATTLEAFTNAYKKCIEIYRDKAKINMGRINFRLGKYKEAIDFYQSVKEANFKSGSGLALARFKAKQYEESYEEYEAALHWLTDEQSHQSDLLVALASMAYTFQGPDAAKTLLFQSVKCNPPSPFAYYAILALGLLNDDFKLAEAAVKEMTTLKDRKECLSHTSTLLSHFYFKKNEISKGIRELSKLIHRHPDQASLWLSFAILFARCKSGKKCITLAASHCAKIAVKLRETNMDIKLALCIISLLCSIAGDEKQALKAAQKAVHCYPNLSECWCVLIFTLLSNQQTTKNHKFWLKNALRSAKDLDGTSTATKEWLKIQEKIVDDL</sequence>
<keyword evidence="2 3" id="KW-0802">TPR repeat</keyword>
<dbReference type="KEGG" id="apln:108733995"/>
<dbReference type="OrthoDB" id="421075at2759"/>
<dbReference type="InterPro" id="IPR019734">
    <property type="entry name" value="TPR_rpt"/>
</dbReference>
<keyword evidence="1" id="KW-0677">Repeat</keyword>
<dbReference type="Proteomes" id="UP000192223">
    <property type="component" value="Unplaced"/>
</dbReference>
<feature type="repeat" description="TPR" evidence="3">
    <location>
        <begin position="449"/>
        <end position="482"/>
    </location>
</feature>
<dbReference type="STRING" id="224129.A0A1W4WL79"/>
<feature type="repeat" description="TPR" evidence="3">
    <location>
        <begin position="587"/>
        <end position="620"/>
    </location>
</feature>
<organism evidence="5 6">
    <name type="scientific">Agrilus planipennis</name>
    <name type="common">Emerald ash borer</name>
    <name type="synonym">Agrilus marcopoli</name>
    <dbReference type="NCBI Taxonomy" id="224129"/>
    <lineage>
        <taxon>Eukaryota</taxon>
        <taxon>Metazoa</taxon>
        <taxon>Ecdysozoa</taxon>
        <taxon>Arthropoda</taxon>
        <taxon>Hexapoda</taxon>
        <taxon>Insecta</taxon>
        <taxon>Pterygota</taxon>
        <taxon>Neoptera</taxon>
        <taxon>Endopterygota</taxon>
        <taxon>Coleoptera</taxon>
        <taxon>Polyphaga</taxon>
        <taxon>Elateriformia</taxon>
        <taxon>Buprestoidea</taxon>
        <taxon>Buprestidae</taxon>
        <taxon>Agrilinae</taxon>
        <taxon>Agrilus</taxon>
    </lineage>
</organism>
<dbReference type="InterPro" id="IPR011990">
    <property type="entry name" value="TPR-like_helical_dom_sf"/>
</dbReference>
<dbReference type="GeneID" id="108733995"/>
<feature type="repeat" description="TPR" evidence="3">
    <location>
        <begin position="553"/>
        <end position="586"/>
    </location>
</feature>
<feature type="coiled-coil region" evidence="4">
    <location>
        <begin position="1038"/>
        <end position="1065"/>
    </location>
</feature>
<dbReference type="SUPFAM" id="SSF81901">
    <property type="entry name" value="HCP-like"/>
    <property type="match status" value="3"/>
</dbReference>
<protein>
    <submittedName>
        <fullName evidence="6">Tetratricopeptide repeat protein 37</fullName>
    </submittedName>
</protein>
<dbReference type="GO" id="GO:0055087">
    <property type="term" value="C:Ski complex"/>
    <property type="evidence" value="ECO:0007669"/>
    <property type="project" value="InterPro"/>
</dbReference>
<accession>A0A1W4WL79</accession>
<dbReference type="InParanoid" id="A0A1W4WL79"/>
<feature type="repeat" description="TPR" evidence="3">
    <location>
        <begin position="483"/>
        <end position="516"/>
    </location>
</feature>